<dbReference type="Gene3D" id="3.40.50.720">
    <property type="entry name" value="NAD(P)-binding Rossmann-like Domain"/>
    <property type="match status" value="1"/>
</dbReference>
<dbReference type="EMBL" id="BMHP01000001">
    <property type="protein sequence ID" value="GGD48440.1"/>
    <property type="molecule type" value="Genomic_DNA"/>
</dbReference>
<keyword evidence="7" id="KW-1185">Reference proteome</keyword>
<dbReference type="PROSITE" id="PS00059">
    <property type="entry name" value="ADH_ZINC"/>
    <property type="match status" value="1"/>
</dbReference>
<keyword evidence="3" id="KW-0560">Oxidoreductase</keyword>
<dbReference type="PANTHER" id="PTHR43401:SF5">
    <property type="entry name" value="ALCOHOL DEHYDROGENASE-RELATED"/>
    <property type="match status" value="1"/>
</dbReference>
<dbReference type="RefSeq" id="WP_308422768.1">
    <property type="nucleotide sequence ID" value="NZ_BMHP01000001.1"/>
</dbReference>
<dbReference type="AlphaFoldDB" id="A0A916YJA3"/>
<comment type="cofactor">
    <cofactor evidence="4">
        <name>Zn(2+)</name>
        <dbReference type="ChEBI" id="CHEBI:29105"/>
    </cofactor>
</comment>
<dbReference type="SUPFAM" id="SSF50129">
    <property type="entry name" value="GroES-like"/>
    <property type="match status" value="1"/>
</dbReference>
<dbReference type="GO" id="GO:0016491">
    <property type="term" value="F:oxidoreductase activity"/>
    <property type="evidence" value="ECO:0007669"/>
    <property type="project" value="UniProtKB-KW"/>
</dbReference>
<reference evidence="6" key="1">
    <citation type="journal article" date="2014" name="Int. J. Syst. Evol. Microbiol.">
        <title>Complete genome sequence of Corynebacterium casei LMG S-19264T (=DSM 44701T), isolated from a smear-ripened cheese.</title>
        <authorList>
            <consortium name="US DOE Joint Genome Institute (JGI-PGF)"/>
            <person name="Walter F."/>
            <person name="Albersmeier A."/>
            <person name="Kalinowski J."/>
            <person name="Ruckert C."/>
        </authorList>
    </citation>
    <scope>NUCLEOTIDE SEQUENCE</scope>
    <source>
        <strain evidence="6">CGMCC 1.15178</strain>
    </source>
</reference>
<dbReference type="SUPFAM" id="SSF51735">
    <property type="entry name" value="NAD(P)-binding Rossmann-fold domains"/>
    <property type="match status" value="1"/>
</dbReference>
<evidence type="ECO:0000256" key="2">
    <source>
        <dbReference type="ARBA" id="ARBA00022833"/>
    </source>
</evidence>
<proteinExistence type="inferred from homology"/>
<evidence type="ECO:0000256" key="4">
    <source>
        <dbReference type="RuleBase" id="RU361277"/>
    </source>
</evidence>
<dbReference type="SMART" id="SM00829">
    <property type="entry name" value="PKS_ER"/>
    <property type="match status" value="1"/>
</dbReference>
<dbReference type="Pfam" id="PF00107">
    <property type="entry name" value="ADH_zinc_N"/>
    <property type="match status" value="1"/>
</dbReference>
<comment type="caution">
    <text evidence="6">The sequence shown here is derived from an EMBL/GenBank/DDBJ whole genome shotgun (WGS) entry which is preliminary data.</text>
</comment>
<dbReference type="InterPro" id="IPR011032">
    <property type="entry name" value="GroES-like_sf"/>
</dbReference>
<evidence type="ECO:0000313" key="6">
    <source>
        <dbReference type="EMBL" id="GGD48440.1"/>
    </source>
</evidence>
<evidence type="ECO:0000256" key="3">
    <source>
        <dbReference type="ARBA" id="ARBA00023002"/>
    </source>
</evidence>
<evidence type="ECO:0000313" key="7">
    <source>
        <dbReference type="Proteomes" id="UP000612456"/>
    </source>
</evidence>
<evidence type="ECO:0000256" key="1">
    <source>
        <dbReference type="ARBA" id="ARBA00022723"/>
    </source>
</evidence>
<accession>A0A916YJA3</accession>
<evidence type="ECO:0000259" key="5">
    <source>
        <dbReference type="SMART" id="SM00829"/>
    </source>
</evidence>
<gene>
    <name evidence="6" type="primary">adh</name>
    <name evidence="6" type="ORF">GCM10010911_02430</name>
</gene>
<reference evidence="6" key="2">
    <citation type="submission" date="2020-09" db="EMBL/GenBank/DDBJ databases">
        <authorList>
            <person name="Sun Q."/>
            <person name="Zhou Y."/>
        </authorList>
    </citation>
    <scope>NUCLEOTIDE SEQUENCE</scope>
    <source>
        <strain evidence="6">CGMCC 1.15178</strain>
    </source>
</reference>
<dbReference type="InterPro" id="IPR002328">
    <property type="entry name" value="ADH_Zn_CS"/>
</dbReference>
<organism evidence="6 7">
    <name type="scientific">Paenibacillus nasutitermitis</name>
    <dbReference type="NCBI Taxonomy" id="1652958"/>
    <lineage>
        <taxon>Bacteria</taxon>
        <taxon>Bacillati</taxon>
        <taxon>Bacillota</taxon>
        <taxon>Bacilli</taxon>
        <taxon>Bacillales</taxon>
        <taxon>Paenibacillaceae</taxon>
        <taxon>Paenibacillus</taxon>
    </lineage>
</organism>
<protein>
    <submittedName>
        <fullName evidence="6">Alcohol dehydrogenase</fullName>
    </submittedName>
</protein>
<dbReference type="InterPro" id="IPR013149">
    <property type="entry name" value="ADH-like_C"/>
</dbReference>
<dbReference type="Proteomes" id="UP000612456">
    <property type="component" value="Unassembled WGS sequence"/>
</dbReference>
<dbReference type="InterPro" id="IPR020843">
    <property type="entry name" value="ER"/>
</dbReference>
<dbReference type="Gene3D" id="3.90.180.10">
    <property type="entry name" value="Medium-chain alcohol dehydrogenases, catalytic domain"/>
    <property type="match status" value="1"/>
</dbReference>
<dbReference type="InterPro" id="IPR013154">
    <property type="entry name" value="ADH-like_N"/>
</dbReference>
<dbReference type="InterPro" id="IPR036291">
    <property type="entry name" value="NAD(P)-bd_dom_sf"/>
</dbReference>
<comment type="similarity">
    <text evidence="4">Belongs to the zinc-containing alcohol dehydrogenase family.</text>
</comment>
<name>A0A916YJA3_9BACL</name>
<keyword evidence="2 4" id="KW-0862">Zinc</keyword>
<sequence>MNMKALVFEAPRKAVVKEVPYPKPNHNEVTIKVASTGICGTDIHIFEGEFISPYPIIPGHEFSGIIYEIGSNVSGFEVGDRVSADPTLYCGACEFCLTQRTNQCLNWGALGNTVNGSMAEFVSVPARNVVKLPDEMSFQEGAFIEPMACVVHAMNRLQTKAGDRVILFGAGAMGQQLVQALIHSGASAVVVVDMSPGKLEQAVKRGATRGVLAEEAGELLHTPEYKHGFDIVVDATGIPAVIERAFAFMGPTAKYLQFGVTATDARISLSPFELYNKDWTLIGSMAINQTFLPAFHWVKEKRVELLSLISREISLDEAPAFFEQAKSPDWFKIQIKL</sequence>
<dbReference type="Pfam" id="PF08240">
    <property type="entry name" value="ADH_N"/>
    <property type="match status" value="1"/>
</dbReference>
<dbReference type="PANTHER" id="PTHR43401">
    <property type="entry name" value="L-THREONINE 3-DEHYDROGENASE"/>
    <property type="match status" value="1"/>
</dbReference>
<dbReference type="InterPro" id="IPR050129">
    <property type="entry name" value="Zn_alcohol_dh"/>
</dbReference>
<dbReference type="CDD" id="cd08234">
    <property type="entry name" value="threonine_DH_like"/>
    <property type="match status" value="1"/>
</dbReference>
<feature type="domain" description="Enoyl reductase (ER)" evidence="5">
    <location>
        <begin position="9"/>
        <end position="327"/>
    </location>
</feature>
<dbReference type="GO" id="GO:0008270">
    <property type="term" value="F:zinc ion binding"/>
    <property type="evidence" value="ECO:0007669"/>
    <property type="project" value="InterPro"/>
</dbReference>
<keyword evidence="1 4" id="KW-0479">Metal-binding</keyword>